<name>A0A7L4JGY4_9PASS</name>
<accession>A0A7L4JGY4</accession>
<keyword evidence="1" id="KW-1015">Disulfide bond</keyword>
<dbReference type="GO" id="GO:0005178">
    <property type="term" value="F:integrin binding"/>
    <property type="evidence" value="ECO:0007669"/>
    <property type="project" value="TreeGrafter"/>
</dbReference>
<feature type="domain" description="Peptidase M12B propeptide" evidence="3">
    <location>
        <begin position="38"/>
        <end position="101"/>
    </location>
</feature>
<dbReference type="Proteomes" id="UP000572837">
    <property type="component" value="Unassembled WGS sequence"/>
</dbReference>
<dbReference type="AlphaFoldDB" id="A0A7L4JGY4"/>
<evidence type="ECO:0000259" key="3">
    <source>
        <dbReference type="Pfam" id="PF01562"/>
    </source>
</evidence>
<reference evidence="4 5" key="1">
    <citation type="submission" date="2020-02" db="EMBL/GenBank/DDBJ databases">
        <title>Bird 10,000 Genomes (B10K) Project - Family phase.</title>
        <authorList>
            <person name="Zhang G."/>
        </authorList>
    </citation>
    <scope>NUCLEOTIDE SEQUENCE [LARGE SCALE GENOMIC DNA]</scope>
    <source>
        <strain evidence="4">B10K-IZ-033-81</strain>
        <tissue evidence="4">Muscle</tissue>
    </source>
</reference>
<sequence>GPCAGDSSQQQSEELGHSWSVTPWVLWDNRILSLAEATQGGFPARLRVLLELEGMRLLLELEQNWELVQGTGALLYYLPDGTRVIQEPSKQEHCCYQGTVEGVPGSWASVCACAGLSGRLWLSDTRSYTLEPDTSSLPGQHVASHLRVVRLEPQSCGQGPCPGAQATEALWPQRVGHPGVLPHKECPCISTLTLLCPQGKRAAAEQHFVELVMVVDHTAVSAGQCPQKRGYPSHNHPSEPSPCFPSSRITPAY</sequence>
<gene>
    <name evidence="4" type="primary">Adam15</name>
    <name evidence="4" type="ORF">PORRUF_R14359</name>
</gene>
<dbReference type="GO" id="GO:0045087">
    <property type="term" value="P:innate immune response"/>
    <property type="evidence" value="ECO:0007669"/>
    <property type="project" value="TreeGrafter"/>
</dbReference>
<proteinExistence type="predicted"/>
<feature type="non-terminal residue" evidence="4">
    <location>
        <position position="1"/>
    </location>
</feature>
<dbReference type="InterPro" id="IPR002870">
    <property type="entry name" value="Peptidase_M12B_N"/>
</dbReference>
<keyword evidence="5" id="KW-1185">Reference proteome</keyword>
<evidence type="ECO:0000256" key="1">
    <source>
        <dbReference type="ARBA" id="ARBA00023157"/>
    </source>
</evidence>
<protein>
    <submittedName>
        <fullName evidence="4">ADA15 protein</fullName>
    </submittedName>
</protein>
<dbReference type="EMBL" id="VZSW01003727">
    <property type="protein sequence ID" value="NXY39396.1"/>
    <property type="molecule type" value="Genomic_DNA"/>
</dbReference>
<dbReference type="Pfam" id="PF01562">
    <property type="entry name" value="Pep_M12B_propep"/>
    <property type="match status" value="1"/>
</dbReference>
<feature type="non-terminal residue" evidence="4">
    <location>
        <position position="253"/>
    </location>
</feature>
<organism evidence="4 5">
    <name type="scientific">Pomatorhinus ruficollis</name>
    <name type="common">streak-breasted scimitar babbler</name>
    <dbReference type="NCBI Taxonomy" id="932028"/>
    <lineage>
        <taxon>Eukaryota</taxon>
        <taxon>Metazoa</taxon>
        <taxon>Chordata</taxon>
        <taxon>Craniata</taxon>
        <taxon>Vertebrata</taxon>
        <taxon>Euteleostomi</taxon>
        <taxon>Archelosauria</taxon>
        <taxon>Archosauria</taxon>
        <taxon>Dinosauria</taxon>
        <taxon>Saurischia</taxon>
        <taxon>Theropoda</taxon>
        <taxon>Coelurosauria</taxon>
        <taxon>Aves</taxon>
        <taxon>Neognathae</taxon>
        <taxon>Neoaves</taxon>
        <taxon>Telluraves</taxon>
        <taxon>Australaves</taxon>
        <taxon>Passeriformes</taxon>
        <taxon>Sylvioidea</taxon>
        <taxon>Timaliidae</taxon>
        <taxon>Pomatorhinus</taxon>
    </lineage>
</organism>
<evidence type="ECO:0000256" key="2">
    <source>
        <dbReference type="SAM" id="MobiDB-lite"/>
    </source>
</evidence>
<comment type="caution">
    <text evidence="4">The sequence shown here is derived from an EMBL/GenBank/DDBJ whole genome shotgun (WGS) entry which is preliminary data.</text>
</comment>
<evidence type="ECO:0000313" key="4">
    <source>
        <dbReference type="EMBL" id="NXY39396.1"/>
    </source>
</evidence>
<feature type="region of interest" description="Disordered" evidence="2">
    <location>
        <begin position="225"/>
        <end position="253"/>
    </location>
</feature>
<evidence type="ECO:0000313" key="5">
    <source>
        <dbReference type="Proteomes" id="UP000572837"/>
    </source>
</evidence>
<dbReference type="PANTHER" id="PTHR11905:SF130">
    <property type="entry name" value="DISINTEGRIN AND METALLOPROTEINASE DOMAIN-CONTAINING PROTEIN 15"/>
    <property type="match status" value="1"/>
</dbReference>
<dbReference type="GO" id="GO:0007229">
    <property type="term" value="P:integrin-mediated signaling pathway"/>
    <property type="evidence" value="ECO:0007669"/>
    <property type="project" value="TreeGrafter"/>
</dbReference>
<dbReference type="PANTHER" id="PTHR11905">
    <property type="entry name" value="ADAM A DISINTEGRIN AND METALLOPROTEASE DOMAIN"/>
    <property type="match status" value="1"/>
</dbReference>
<dbReference type="GO" id="GO:0005615">
    <property type="term" value="C:extracellular space"/>
    <property type="evidence" value="ECO:0007669"/>
    <property type="project" value="TreeGrafter"/>
</dbReference>